<dbReference type="Pfam" id="PF04480">
    <property type="entry name" value="DUF559"/>
    <property type="match status" value="1"/>
</dbReference>
<feature type="domain" description="DUF559" evidence="1">
    <location>
        <begin position="228"/>
        <end position="284"/>
    </location>
</feature>
<dbReference type="OrthoDB" id="3173471at2"/>
<evidence type="ECO:0000259" key="1">
    <source>
        <dbReference type="Pfam" id="PF04480"/>
    </source>
</evidence>
<accession>A0A318LRB4</accession>
<dbReference type="RefSeq" id="WP_110335069.1">
    <property type="nucleotide sequence ID" value="NZ_MASU01000003.1"/>
</dbReference>
<dbReference type="Proteomes" id="UP000247892">
    <property type="component" value="Unassembled WGS sequence"/>
</dbReference>
<sequence length="299" mass="32753">MNSLPEGLHGAYLRAELERELGSGELRGLLREGRLTRASRTVLVDPRRAADFVTRAAACLLGAGSDAVLTSHSALAVHGCSVAETAPIHILVPYRSQPRRRAGMVLHHGVVDPQDVEVICGLRVLALDVAVAEVLSRGTRRAGIACADQALRLVAQDARAEFRAWVEERIRSRADPRGRRQARGLLDLATGLAESPAESWTLLVFVDADLPVPQQQYRITDLAGNEIYRLDFAWPEPRVAVEYDGYEAHESRQEADAARDADLERRGWIVIRADAADLKDPGRLIGAVRAAFRRRGLAA</sequence>
<protein>
    <recommendedName>
        <fullName evidence="1">DUF559 domain-containing protein</fullName>
    </recommendedName>
</protein>
<dbReference type="EMBL" id="MASU01000003">
    <property type="protein sequence ID" value="PXY37273.1"/>
    <property type="molecule type" value="Genomic_DNA"/>
</dbReference>
<name>A0A318LRB4_9PSEU</name>
<comment type="caution">
    <text evidence="2">The sequence shown here is derived from an EMBL/GenBank/DDBJ whole genome shotgun (WGS) entry which is preliminary data.</text>
</comment>
<evidence type="ECO:0000313" key="2">
    <source>
        <dbReference type="EMBL" id="PXY37273.1"/>
    </source>
</evidence>
<dbReference type="Gene3D" id="3.40.960.10">
    <property type="entry name" value="VSR Endonuclease"/>
    <property type="match status" value="1"/>
</dbReference>
<gene>
    <name evidence="2" type="ORF">BA062_05885</name>
</gene>
<proteinExistence type="predicted"/>
<keyword evidence="3" id="KW-1185">Reference proteome</keyword>
<dbReference type="AlphaFoldDB" id="A0A318LRB4"/>
<dbReference type="InterPro" id="IPR007569">
    <property type="entry name" value="DUF559"/>
</dbReference>
<organism evidence="2 3">
    <name type="scientific">Prauserella flavalba</name>
    <dbReference type="NCBI Taxonomy" id="1477506"/>
    <lineage>
        <taxon>Bacteria</taxon>
        <taxon>Bacillati</taxon>
        <taxon>Actinomycetota</taxon>
        <taxon>Actinomycetes</taxon>
        <taxon>Pseudonocardiales</taxon>
        <taxon>Pseudonocardiaceae</taxon>
        <taxon>Prauserella</taxon>
    </lineage>
</organism>
<evidence type="ECO:0000313" key="3">
    <source>
        <dbReference type="Proteomes" id="UP000247892"/>
    </source>
</evidence>
<reference evidence="2 3" key="1">
    <citation type="submission" date="2016-07" db="EMBL/GenBank/DDBJ databases">
        <title>Draft genome sequence of Prauserella sp. YIM 121212, isolated from alkaline soil.</title>
        <authorList>
            <person name="Ruckert C."/>
            <person name="Albersmeier A."/>
            <person name="Jiang C.-L."/>
            <person name="Jiang Y."/>
            <person name="Kalinowski J."/>
            <person name="Schneider O."/>
            <person name="Winkler A."/>
            <person name="Zotchev S.B."/>
        </authorList>
    </citation>
    <scope>NUCLEOTIDE SEQUENCE [LARGE SCALE GENOMIC DNA]</scope>
    <source>
        <strain evidence="2 3">YIM 121212</strain>
    </source>
</reference>